<reference evidence="2" key="1">
    <citation type="submission" date="2016-10" db="EMBL/GenBank/DDBJ databases">
        <authorList>
            <person name="Varghese N."/>
            <person name="Submissions S."/>
        </authorList>
    </citation>
    <scope>NUCLEOTIDE SEQUENCE [LARGE SCALE GENOMIC DNA]</scope>
    <source>
        <strain evidence="2">CGMCC 4.3516</strain>
    </source>
</reference>
<gene>
    <name evidence="1" type="ORF">SAMN05216270_108153</name>
</gene>
<dbReference type="OrthoDB" id="5189922at2"/>
<dbReference type="Proteomes" id="UP000198949">
    <property type="component" value="Unassembled WGS sequence"/>
</dbReference>
<keyword evidence="2" id="KW-1185">Reference proteome</keyword>
<proteinExistence type="predicted"/>
<dbReference type="EMBL" id="FNAD01000008">
    <property type="protein sequence ID" value="SDD85768.1"/>
    <property type="molecule type" value="Genomic_DNA"/>
</dbReference>
<evidence type="ECO:0000313" key="1">
    <source>
        <dbReference type="EMBL" id="SDD85768.1"/>
    </source>
</evidence>
<dbReference type="AlphaFoldDB" id="A0A1G6Y5V7"/>
<organism evidence="1 2">
    <name type="scientific">Glycomyces harbinensis</name>
    <dbReference type="NCBI Taxonomy" id="58114"/>
    <lineage>
        <taxon>Bacteria</taxon>
        <taxon>Bacillati</taxon>
        <taxon>Actinomycetota</taxon>
        <taxon>Actinomycetes</taxon>
        <taxon>Glycomycetales</taxon>
        <taxon>Glycomycetaceae</taxon>
        <taxon>Glycomyces</taxon>
    </lineage>
</organism>
<name>A0A1G6Y5V7_9ACTN</name>
<protein>
    <submittedName>
        <fullName evidence="1">Uncharacterized protein</fullName>
    </submittedName>
</protein>
<dbReference type="RefSeq" id="WP_143014915.1">
    <property type="nucleotide sequence ID" value="NZ_FNAD01000008.1"/>
</dbReference>
<accession>A0A1G6Y5V7</accession>
<sequence length="121" mass="13453">MPEATQPGKPDTGLIRGVFRDDLRQYKVRASSPDAPDSFQVITGEREDIVLIISGLNSGDLKATWGPFWRSHKPNWKIWVEESAFRVFYNGSNRVPGPAGPNAMGQTQLESASVSWRFCDG</sequence>
<evidence type="ECO:0000313" key="2">
    <source>
        <dbReference type="Proteomes" id="UP000198949"/>
    </source>
</evidence>